<reference evidence="5 6" key="1">
    <citation type="journal article" date="2017" name="BMC Genomics">
        <title>Whole-genome assembly of Babesia ovata and comparative genomics between closely related pathogens.</title>
        <authorList>
            <person name="Yamagishi J."/>
            <person name="Asada M."/>
            <person name="Hakimi H."/>
            <person name="Tanaka T.Q."/>
            <person name="Sugimoto C."/>
            <person name="Kawazu S."/>
        </authorList>
    </citation>
    <scope>NUCLEOTIDE SEQUENCE [LARGE SCALE GENOMIC DNA]</scope>
    <source>
        <strain evidence="5 6">Miyake</strain>
    </source>
</reference>
<evidence type="ECO:0000313" key="6">
    <source>
        <dbReference type="Proteomes" id="UP000236319"/>
    </source>
</evidence>
<evidence type="ECO:0000256" key="2">
    <source>
        <dbReference type="SAM" id="Coils"/>
    </source>
</evidence>
<accession>A0A2H6KI03</accession>
<dbReference type="Proteomes" id="UP000236319">
    <property type="component" value="Unassembled WGS sequence"/>
</dbReference>
<gene>
    <name evidence="5" type="ORF">BOVATA_041040</name>
</gene>
<dbReference type="GeneID" id="39876381"/>
<feature type="domain" description="C3H1-type" evidence="4">
    <location>
        <begin position="1544"/>
        <end position="1567"/>
    </location>
</feature>
<feature type="zinc finger region" description="C3H1-type" evidence="1">
    <location>
        <begin position="1544"/>
        <end position="1567"/>
    </location>
</feature>
<dbReference type="PROSITE" id="PS50103">
    <property type="entry name" value="ZF_C3H1"/>
    <property type="match status" value="1"/>
</dbReference>
<feature type="region of interest" description="Disordered" evidence="3">
    <location>
        <begin position="2863"/>
        <end position="2884"/>
    </location>
</feature>
<dbReference type="VEuPathDB" id="PiroplasmaDB:BOVATA_041040"/>
<feature type="region of interest" description="Disordered" evidence="3">
    <location>
        <begin position="1450"/>
        <end position="1471"/>
    </location>
</feature>
<protein>
    <recommendedName>
        <fullName evidence="4">C3H1-type domain-containing protein</fullName>
    </recommendedName>
</protein>
<comment type="caution">
    <text evidence="5">The sequence shown here is derived from an EMBL/GenBank/DDBJ whole genome shotgun (WGS) entry which is preliminary data.</text>
</comment>
<proteinExistence type="predicted"/>
<keyword evidence="1" id="KW-0862">Zinc</keyword>
<evidence type="ECO:0000256" key="1">
    <source>
        <dbReference type="PROSITE-ProRule" id="PRU00723"/>
    </source>
</evidence>
<keyword evidence="6" id="KW-1185">Reference proteome</keyword>
<keyword evidence="1" id="KW-0479">Metal-binding</keyword>
<name>A0A2H6KI03_9APIC</name>
<evidence type="ECO:0000259" key="4">
    <source>
        <dbReference type="PROSITE" id="PS50103"/>
    </source>
</evidence>
<evidence type="ECO:0000313" key="5">
    <source>
        <dbReference type="EMBL" id="GBE62611.1"/>
    </source>
</evidence>
<feature type="coiled-coil region" evidence="2">
    <location>
        <begin position="711"/>
        <end position="750"/>
    </location>
</feature>
<keyword evidence="2" id="KW-0175">Coiled coil</keyword>
<dbReference type="InterPro" id="IPR000571">
    <property type="entry name" value="Znf_CCCH"/>
</dbReference>
<organism evidence="5 6">
    <name type="scientific">Babesia ovata</name>
    <dbReference type="NCBI Taxonomy" id="189622"/>
    <lineage>
        <taxon>Eukaryota</taxon>
        <taxon>Sar</taxon>
        <taxon>Alveolata</taxon>
        <taxon>Apicomplexa</taxon>
        <taxon>Aconoidasida</taxon>
        <taxon>Piroplasmida</taxon>
        <taxon>Babesiidae</taxon>
        <taxon>Babesia</taxon>
    </lineage>
</organism>
<keyword evidence="1" id="KW-0863">Zinc-finger</keyword>
<dbReference type="RefSeq" id="XP_028868854.1">
    <property type="nucleotide sequence ID" value="XM_029013021.1"/>
</dbReference>
<dbReference type="EMBL" id="BDSA01000005">
    <property type="protein sequence ID" value="GBE62611.1"/>
    <property type="molecule type" value="Genomic_DNA"/>
</dbReference>
<evidence type="ECO:0000256" key="3">
    <source>
        <dbReference type="SAM" id="MobiDB-lite"/>
    </source>
</evidence>
<sequence length="2942" mass="331648">MQKNMKSLRDQVSGILKDHADAGDLELKQPVTFTPEEVKEAMDKIDSHLNSCLDVTYNFNIDMHSAKTRINDVNHTLRVNVNNVRMFVQHENDRLKASTKTSRDDMYEMQQTVGYVLHELRMKVNGSIKFQVENLVSMLKNKVADIRAQLKDVNKLHRKYVDALTQWIKDVDMFIEQQGEKNVQKILDEVKWSNDGNKPQNWNNVVCAADELKAKAQSLCTAGQAARVAAEQYVREAQDAVYHLDYGLKQDLKKMREDIKTKIWQEIKTLKVMDLGGDVNVDLRRLESGIKESVTTYIKGYVNAVKTNVGKIKGNGQDDGLAGVNKHIVEIYAKEFKNGTDAFDKIVKTWLEDIFKYNVSVKDSIKEALDKIIINLKHLTLSSTYVDKIKSKIEDGQIQHIAGAIKDRIKTEGSVTFETFEHRGDASPNVQKTIDAVYKCVNNFATTLGNKLGKDEHDSPTRKQFVKDIASEIGKKVVQDGSDDSGLINYLIDAATAILAALYSKASDIASELKSLAAINGYSKSQVGKKLDDAYNDANNLSTQLSAALRGSNRHAYVPDPGSLSKPDDSLDTKIGAAIDGQFTSGPTVIVDVAGSQAAYELSKVMKSFHTNYSEIRKSLRKNIEGKVDQEIGTEKEHGGTYDFRMKSLSLDKLESYIKCIGQDNIKNGSLPKAIENIENHVKSALSPIDGLNDEAKQQFQKVDQHLDVLCAVIRRDGEELKDQLKILKNNKIAKELKQIKDDLDNLRKTMFYNVLRETRHFIEEVAPRLEKETIQCLQDFLNNEVQKAKNLLTTRARRNYVTSVKALLQAFANKVTQELEGLPEKIDRDLRIGFKGFMKSLAGNDNKNINFLKEKKDVTNVRDFAHVFKIFYELLHMYLDKEIKRVHKEENEKNQKPSTDETFYTTKLQLIYNSLQGLLNHITEKQRYDYSVPILLDDLTDAVSKMKPEDFEMSNTPLLDGIGKGLNDFVRQLRKVYISRYDSRMAKDQWVIRGHKATTKGVETQDKFTEEGRNCAKVCITILSTFFNELHYLFYHCDTWWNKYSVDGTETKDEKRDKLKEYLTSQGYDMENLNKLKKGSDVALLLNQGFKSHNEFKNHVDVKTPFYVYIDTLRNSANPDGVISKLHYYLSTYNNVGHIKHIPSPRTPCSIYEMLTWCCGLQYNSVYSNLVKYCLDYDTKDNKKDDHHFQRQLSDAAHYGIRALCNYSRKILCTILGTGDEHTLYASDFANNYLNLSYPSSGEACLDTLLDILRRMFPVCRFLYSQCNSLSSDFGWAGCQYGKEVKHTNWQCDKHIADKESDCVPRSPLMSYFTDSLPGHLPHQLSSIGCRATCSTCPKSKPGQPCLTPLGFRGFSGSTRLGKDLCNVLTKMLDDADLRSLFCLKPKTPASLPEHFGFVLSLVNDWTHGTSTAGKHLIQDAFKKSISDVSISLYENVGTLTDALRDAYGSSQSNHESNKHEDNDTIDGNDDVLKKRDVSSLSMTIACSGQNVHCAPYLATLCRDSCTYFANKHCNLYLSWAVYLPWDFWNCLNNLYNAFCGIVCRDWGCRGCVRGDKCKKGKHGVIDEKSPCNCLSIVQCKGVSATLYSYGFMYGNADKLNAESVKRKCSDFCSQLKKVLSSKYFGLEKFLGYHDGNYTGSGIVYSDLDRLCDGVMAFLQGVLDTVKDDESVTTYDKDNKIKNLPSKIGEFMHKGSHDFQDAITQVSEALRAWSGELEGRTKLVKSTLDTLSTNIDSNIDTISNVDTSPQHFDAEVDKWPTMVVGSLLPVLYQADNASKGLDKVLQNKIKGYYDMLQLRINNLEDIAERDLTEMRELGESVGERLKVVKHNVRSKVRDEIAKLRDRFKEISQVFIQRLEDIDCMLKANVRKLESWIGQAKENLYLVLQKVEAISEKLKKESSPSIYHSAMNLKDTARELLRAYGNAKDRISNIVESATKALGTLDTNLKTNMKTLKDQMNTAIDKYVDSLGTGLLNGINRAGKGQGTPGVSGLYAQLRDDNGALYNVLHSAGLGGYKGFGKMIEDALKALNPHHATLSHHSNTFSTYIKRDLRSKVDDKFPEETDLQGQTATKVQLKNLTSYENDKTGVTAEIGKILSDGFEKHFKDQVPSGKWIDAMKNLDPRFDKVKEQLSDLSRIIQNGDNTGIKDLLNMFENDKIGKQLKRILSVIDGILLIKLTPLINDIKNFTAKTLQTAAQYTTKTINEFVKTEVVNATNAIKTEALERYKTVTLKELKALKTDVGSLVELILNTISIDSSRGVKGLLNKLNDSLSDPEINLKDEPKSMSDLAREFKNWLYGFDEQMSLQKDFASSHPKISPTMQAAHDLLADLQKFQHFDYHSNYNLDALKTQLSRFVPENFCDGDNPLLLDALKAGMDKFTEQLGHAYVNKYSGMKFNGDLLEDKKDAETKKPSPTEKVLSTEGRNCAKVCLTILERVSEDLMKLKERCKYEWHSKEIHRISGLGAFLKDCGYIVSNRDKQDGELRRHENMTGNHILQKLTATLANIGEINKHLKECESNKKNGTDTQPQNDDVKVFAILSCLFTHLHEYNKVGHIATFNAKKSPCSIYEMLTWCCGLEYNSAYSKMQQHCQKLCDDEKDSYLKTILSKLHKDGLPYLSSNSRNILTAILGTGDEHTLYASDFANNYLNLSYPSSGEACLDTLLDILRRMFPVCRFLYSQCNSLSSDFGWAGCQYGKEVKHTNWQCDKHIADKESDCVPRSPLMSYFTDSLPGHLPHQLSSIGCRATCSTCPKSKPGQPCLTPLGFRGFSGSTRLGKDLCNVLTKMLDDADLRSLFCLKPKTPASLPEHFGFVLSLVNDWTHGTSTAGKHLIQDAFKKSISDVSISLYENVGTLTDALRDAYGSSQSNHESNKHEDNDTIDGNDDVLKKRDVSSLSMTIACSGQNVHCAPYLATLCRDSCTYFANKHCNLYLSWAVYLPWDF</sequence>
<dbReference type="GO" id="GO:0008270">
    <property type="term" value="F:zinc ion binding"/>
    <property type="evidence" value="ECO:0007669"/>
    <property type="project" value="UniProtKB-KW"/>
</dbReference>